<sequence length="283" mass="33356">MGNLCNHSQSNQTFDFKYDNHRRKLSEIQELQKNCLKNLFEANKVELMHRQRYGATESEKGYQAMREKAKDIELEYERLIERQREILRQAQNTFSEEVRKIQERQNIEKWIITEAGRGHKVNQMNENYNKYNNPKEKPNDQEQQINPKLIQKQKQQLKDLNTNNGEIRSIKSDHAFSIKIEIDSKTNPTTIDKGQNIHQFSNNSQNRNSQPQDSILLTVERFEHSELQLNVKGVAEEQQKMQPSISNNSTSGVDQQSKQPMAACLLYECRYGQHYCPLRFQPQ</sequence>
<dbReference type="Proteomes" id="UP000785679">
    <property type="component" value="Unassembled WGS sequence"/>
</dbReference>
<dbReference type="AlphaFoldDB" id="A0A8J8P5Q7"/>
<gene>
    <name evidence="2" type="ORF">FGO68_gene11388</name>
</gene>
<feature type="coiled-coil region" evidence="1">
    <location>
        <begin position="62"/>
        <end position="93"/>
    </location>
</feature>
<evidence type="ECO:0000256" key="1">
    <source>
        <dbReference type="SAM" id="Coils"/>
    </source>
</evidence>
<keyword evidence="3" id="KW-1185">Reference proteome</keyword>
<keyword evidence="1" id="KW-0175">Coiled coil</keyword>
<proteinExistence type="predicted"/>
<comment type="caution">
    <text evidence="2">The sequence shown here is derived from an EMBL/GenBank/DDBJ whole genome shotgun (WGS) entry which is preliminary data.</text>
</comment>
<reference evidence="2" key="1">
    <citation type="submission" date="2019-06" db="EMBL/GenBank/DDBJ databases">
        <authorList>
            <person name="Zheng W."/>
        </authorList>
    </citation>
    <scope>NUCLEOTIDE SEQUENCE</scope>
    <source>
        <strain evidence="2">QDHG01</strain>
    </source>
</reference>
<protein>
    <submittedName>
        <fullName evidence="2">Uncharacterized protein</fullName>
    </submittedName>
</protein>
<organism evidence="2 3">
    <name type="scientific">Halteria grandinella</name>
    <dbReference type="NCBI Taxonomy" id="5974"/>
    <lineage>
        <taxon>Eukaryota</taxon>
        <taxon>Sar</taxon>
        <taxon>Alveolata</taxon>
        <taxon>Ciliophora</taxon>
        <taxon>Intramacronucleata</taxon>
        <taxon>Spirotrichea</taxon>
        <taxon>Stichotrichia</taxon>
        <taxon>Sporadotrichida</taxon>
        <taxon>Halteriidae</taxon>
        <taxon>Halteria</taxon>
    </lineage>
</organism>
<accession>A0A8J8P5Q7</accession>
<evidence type="ECO:0000313" key="2">
    <source>
        <dbReference type="EMBL" id="TNV86051.1"/>
    </source>
</evidence>
<dbReference type="EMBL" id="RRYP01001354">
    <property type="protein sequence ID" value="TNV86051.1"/>
    <property type="molecule type" value="Genomic_DNA"/>
</dbReference>
<name>A0A8J8P5Q7_HALGN</name>
<evidence type="ECO:0000313" key="3">
    <source>
        <dbReference type="Proteomes" id="UP000785679"/>
    </source>
</evidence>